<sequence length="274" mass="31383">MNTRITISALTCLVFLVLPWQATAQNFYKKNGGIYDSWQICRTRPDGVDGYFQITEKGFRPIIMFESSASNSSSAYRLGKEFQTRYSDFYQRAEQIFFFARNQITFTQDLEQFGYREFAQNADEMAREIEKGRARGDCEDYVILLATLYKAAGYRTAIILIPGHTAVLVYLPGYKKANVSLKFKGKSGWVWVEATGRNNPLGWYPETAMQEEALAYEIERIEDLSPQAEPTGEIAQVKVKKKSLTILPFLSVIPIMWIVPMISRIFIGLVRRGR</sequence>
<feature type="transmembrane region" description="Helical" evidence="1">
    <location>
        <begin position="246"/>
        <end position="267"/>
    </location>
</feature>
<proteinExistence type="predicted"/>
<dbReference type="InterPro" id="IPR038765">
    <property type="entry name" value="Papain-like_cys_pep_sf"/>
</dbReference>
<evidence type="ECO:0000256" key="1">
    <source>
        <dbReference type="SAM" id="Phobius"/>
    </source>
</evidence>
<protein>
    <recommendedName>
        <fullName evidence="3">Transglutaminase-like domain-containing protein</fullName>
    </recommendedName>
</protein>
<keyword evidence="1" id="KW-0472">Membrane</keyword>
<dbReference type="EMBL" id="LAZR01047000">
    <property type="protein sequence ID" value="KKK95230.1"/>
    <property type="molecule type" value="Genomic_DNA"/>
</dbReference>
<comment type="caution">
    <text evidence="2">The sequence shown here is derived from an EMBL/GenBank/DDBJ whole genome shotgun (WGS) entry which is preliminary data.</text>
</comment>
<gene>
    <name evidence="2" type="ORF">LCGC14_2674910</name>
</gene>
<evidence type="ECO:0008006" key="3">
    <source>
        <dbReference type="Google" id="ProtNLM"/>
    </source>
</evidence>
<name>A0A0F9AAJ2_9ZZZZ</name>
<reference evidence="2" key="1">
    <citation type="journal article" date="2015" name="Nature">
        <title>Complex archaea that bridge the gap between prokaryotes and eukaryotes.</title>
        <authorList>
            <person name="Spang A."/>
            <person name="Saw J.H."/>
            <person name="Jorgensen S.L."/>
            <person name="Zaremba-Niedzwiedzka K."/>
            <person name="Martijn J."/>
            <person name="Lind A.E."/>
            <person name="van Eijk R."/>
            <person name="Schleper C."/>
            <person name="Guy L."/>
            <person name="Ettema T.J."/>
        </authorList>
    </citation>
    <scope>NUCLEOTIDE SEQUENCE</scope>
</reference>
<keyword evidence="1" id="KW-1133">Transmembrane helix</keyword>
<accession>A0A0F9AAJ2</accession>
<organism evidence="2">
    <name type="scientific">marine sediment metagenome</name>
    <dbReference type="NCBI Taxonomy" id="412755"/>
    <lineage>
        <taxon>unclassified sequences</taxon>
        <taxon>metagenomes</taxon>
        <taxon>ecological metagenomes</taxon>
    </lineage>
</organism>
<dbReference type="AlphaFoldDB" id="A0A0F9AAJ2"/>
<dbReference type="Gene3D" id="3.10.620.30">
    <property type="match status" value="1"/>
</dbReference>
<keyword evidence="1" id="KW-0812">Transmembrane</keyword>
<dbReference type="SUPFAM" id="SSF54001">
    <property type="entry name" value="Cysteine proteinases"/>
    <property type="match status" value="1"/>
</dbReference>
<evidence type="ECO:0000313" key="2">
    <source>
        <dbReference type="EMBL" id="KKK95230.1"/>
    </source>
</evidence>